<dbReference type="EMBL" id="WXEY01000005">
    <property type="protein sequence ID" value="MZP29509.1"/>
    <property type="molecule type" value="Genomic_DNA"/>
</dbReference>
<feature type="transmembrane region" description="Helical" evidence="1">
    <location>
        <begin position="155"/>
        <end position="172"/>
    </location>
</feature>
<dbReference type="Gene3D" id="3.40.50.2000">
    <property type="entry name" value="Glycogen Phosphorylase B"/>
    <property type="match status" value="2"/>
</dbReference>
<name>A0A845L319_9FIRM</name>
<evidence type="ECO:0008006" key="4">
    <source>
        <dbReference type="Google" id="ProtNLM"/>
    </source>
</evidence>
<dbReference type="RefSeq" id="WP_161257072.1">
    <property type="nucleotide sequence ID" value="NZ_WXEY01000005.1"/>
</dbReference>
<gene>
    <name evidence="2" type="ORF">GTO91_07290</name>
</gene>
<evidence type="ECO:0000313" key="3">
    <source>
        <dbReference type="Proteomes" id="UP000463470"/>
    </source>
</evidence>
<sequence length="553" mass="65205">MSQLLERFREVHGRNPKVLHIGNIANNSYNNAKLINGNGIDCDVLCYDYYHVMGCPEWEDADFRGDYGDDFFPNWEAVDLNGFQRPKWFVQGPLNFCIKYLDSKNRNHTIRAGFWWKVLAESRRFIRWRKKYGSFSSGKKHFIESLKKFISRKEYFSLLSEIIVFFLFTSFWQILLLLFITARCMNSIVIFSLKVLKRFKKMATRSQGRGTRERRRSLSMVSWDDYIAHCESLVREFNEHFPDRPDKLNVEELEQFYSPVNKFLYLFQHYDLVEAYSTDPIYPLLMRFKPYIAYEHGTIRDIPFDDNVVSRLTALAYAKADHVFITNPDCIKRVDDLCIKKYSFVPHVIDQKYERAPSPVRSRYGISEKSRLIFAPARQNWEIKGNDITFHAFHQYLQDYPDAYLAIPFWGQDVDKSKSLIDELKIKKNIIELEPLKIRELIDWINAADCVIDQYYGYFGGIAPSALACGKPLIMDFNANWYEWAFTEMPPVLWANTVQTVYERLIEAMKMDLNSYHAQAIQWVKENYGYEMVKDEHIAQIASLLATRGCSYD</sequence>
<protein>
    <recommendedName>
        <fullName evidence="4">Glycosyltransferase family 1 protein</fullName>
    </recommendedName>
</protein>
<keyword evidence="3" id="KW-1185">Reference proteome</keyword>
<keyword evidence="1" id="KW-0812">Transmembrane</keyword>
<evidence type="ECO:0000256" key="1">
    <source>
        <dbReference type="SAM" id="Phobius"/>
    </source>
</evidence>
<accession>A0A845L319</accession>
<reference evidence="2 3" key="1">
    <citation type="submission" date="2020-01" db="EMBL/GenBank/DDBJ databases">
        <title>Whole-genome sequence of Heliobacterium undosum DSM 13378.</title>
        <authorList>
            <person name="Kyndt J.A."/>
            <person name="Meyer T.E."/>
        </authorList>
    </citation>
    <scope>NUCLEOTIDE SEQUENCE [LARGE SCALE GENOMIC DNA]</scope>
    <source>
        <strain evidence="2 3">DSM 13378</strain>
    </source>
</reference>
<dbReference type="Proteomes" id="UP000463470">
    <property type="component" value="Unassembled WGS sequence"/>
</dbReference>
<keyword evidence="1" id="KW-0472">Membrane</keyword>
<keyword evidence="1" id="KW-1133">Transmembrane helix</keyword>
<dbReference type="AlphaFoldDB" id="A0A845L319"/>
<proteinExistence type="predicted"/>
<evidence type="ECO:0000313" key="2">
    <source>
        <dbReference type="EMBL" id="MZP29509.1"/>
    </source>
</evidence>
<dbReference type="OrthoDB" id="8479328at2"/>
<dbReference type="SUPFAM" id="SSF53756">
    <property type="entry name" value="UDP-Glycosyltransferase/glycogen phosphorylase"/>
    <property type="match status" value="1"/>
</dbReference>
<organism evidence="2 3">
    <name type="scientific">Heliomicrobium undosum</name>
    <dbReference type="NCBI Taxonomy" id="121734"/>
    <lineage>
        <taxon>Bacteria</taxon>
        <taxon>Bacillati</taxon>
        <taxon>Bacillota</taxon>
        <taxon>Clostridia</taxon>
        <taxon>Eubacteriales</taxon>
        <taxon>Heliobacteriaceae</taxon>
        <taxon>Heliomicrobium</taxon>
    </lineage>
</organism>
<comment type="caution">
    <text evidence="2">The sequence shown here is derived from an EMBL/GenBank/DDBJ whole genome shotgun (WGS) entry which is preliminary data.</text>
</comment>